<keyword evidence="2" id="KW-1185">Reference proteome</keyword>
<dbReference type="AlphaFoldDB" id="A0A8T0GEQ7"/>
<comment type="caution">
    <text evidence="1">The sequence shown here is derived from an EMBL/GenBank/DDBJ whole genome shotgun (WGS) entry which is preliminary data.</text>
</comment>
<sequence>MAPKKPPQGVNKGPTQSQIDDIVMNIMQARPNMLDATLEAAALKRGPSISRMLYAARIPEDKHPEPDKTRIASWHELTLKQVGMLLRMSGFLIVYPTCVLHLLEAVVGTGVAGSKG</sequence>
<protein>
    <submittedName>
        <fullName evidence="1">Uncharacterized protein</fullName>
    </submittedName>
</protein>
<name>A0A8T0GEQ7_CERPU</name>
<evidence type="ECO:0000313" key="1">
    <source>
        <dbReference type="EMBL" id="KAG0556619.1"/>
    </source>
</evidence>
<reference evidence="1 2" key="1">
    <citation type="submission" date="2020-06" db="EMBL/GenBank/DDBJ databases">
        <title>WGS assembly of Ceratodon purpureus strain R40.</title>
        <authorList>
            <person name="Carey S.B."/>
            <person name="Jenkins J."/>
            <person name="Shu S."/>
            <person name="Lovell J.T."/>
            <person name="Sreedasyam A."/>
            <person name="Maumus F."/>
            <person name="Tiley G.P."/>
            <person name="Fernandez-Pozo N."/>
            <person name="Barry K."/>
            <person name="Chen C."/>
            <person name="Wang M."/>
            <person name="Lipzen A."/>
            <person name="Daum C."/>
            <person name="Saski C.A."/>
            <person name="Payton A.C."/>
            <person name="Mcbreen J.C."/>
            <person name="Conrad R.E."/>
            <person name="Kollar L.M."/>
            <person name="Olsson S."/>
            <person name="Huttunen S."/>
            <person name="Landis J.B."/>
            <person name="Wickett N.J."/>
            <person name="Johnson M.G."/>
            <person name="Rensing S.A."/>
            <person name="Grimwood J."/>
            <person name="Schmutz J."/>
            <person name="Mcdaniel S.F."/>
        </authorList>
    </citation>
    <scope>NUCLEOTIDE SEQUENCE [LARGE SCALE GENOMIC DNA]</scope>
    <source>
        <strain evidence="1 2">R40</strain>
    </source>
</reference>
<evidence type="ECO:0000313" key="2">
    <source>
        <dbReference type="Proteomes" id="UP000822688"/>
    </source>
</evidence>
<proteinExistence type="predicted"/>
<dbReference type="Proteomes" id="UP000822688">
    <property type="component" value="Chromosome 11"/>
</dbReference>
<dbReference type="Pfam" id="PF24787">
    <property type="entry name" value="TEX47"/>
    <property type="match status" value="1"/>
</dbReference>
<dbReference type="EMBL" id="CM026432">
    <property type="protein sequence ID" value="KAG0556619.1"/>
    <property type="molecule type" value="Genomic_DNA"/>
</dbReference>
<dbReference type="InterPro" id="IPR055308">
    <property type="entry name" value="TEX47-like"/>
</dbReference>
<accession>A0A8T0GEQ7</accession>
<gene>
    <name evidence="1" type="ORF">KC19_11G067500</name>
</gene>
<organism evidence="1 2">
    <name type="scientific">Ceratodon purpureus</name>
    <name type="common">Fire moss</name>
    <name type="synonym">Dicranum purpureum</name>
    <dbReference type="NCBI Taxonomy" id="3225"/>
    <lineage>
        <taxon>Eukaryota</taxon>
        <taxon>Viridiplantae</taxon>
        <taxon>Streptophyta</taxon>
        <taxon>Embryophyta</taxon>
        <taxon>Bryophyta</taxon>
        <taxon>Bryophytina</taxon>
        <taxon>Bryopsida</taxon>
        <taxon>Dicranidae</taxon>
        <taxon>Pseudoditrichales</taxon>
        <taxon>Ditrichaceae</taxon>
        <taxon>Ceratodon</taxon>
    </lineage>
</organism>